<dbReference type="PANTHER" id="PTHR45527:SF1">
    <property type="entry name" value="FATTY ACID SYNTHASE"/>
    <property type="match status" value="1"/>
</dbReference>
<dbReference type="RefSeq" id="WP_133968368.1">
    <property type="nucleotide sequence ID" value="NZ_SORL01000010.1"/>
</dbReference>
<dbReference type="Gene3D" id="3.30.559.10">
    <property type="entry name" value="Chloramphenicol acetyltransferase-like domain"/>
    <property type="match status" value="1"/>
</dbReference>
<dbReference type="SMART" id="SM00823">
    <property type="entry name" value="PKS_PP"/>
    <property type="match status" value="1"/>
</dbReference>
<dbReference type="InterPro" id="IPR029058">
    <property type="entry name" value="AB_hydrolase_fold"/>
</dbReference>
<comment type="cofactor">
    <cofactor evidence="1">
        <name>pantetheine 4'-phosphate</name>
        <dbReference type="ChEBI" id="CHEBI:47942"/>
    </cofactor>
</comment>
<dbReference type="InterPro" id="IPR001242">
    <property type="entry name" value="Condensation_dom"/>
</dbReference>
<keyword evidence="3" id="KW-0597">Phosphoprotein</keyword>
<dbReference type="NCBIfam" id="TIGR01733">
    <property type="entry name" value="AA-adenyl-dom"/>
    <property type="match status" value="1"/>
</dbReference>
<dbReference type="InterPro" id="IPR009081">
    <property type="entry name" value="PP-bd_ACP"/>
</dbReference>
<dbReference type="CDD" id="cd19531">
    <property type="entry name" value="LCL_NRPS-like"/>
    <property type="match status" value="1"/>
</dbReference>
<keyword evidence="6" id="KW-1185">Reference proteome</keyword>
<dbReference type="Gene3D" id="1.10.1200.10">
    <property type="entry name" value="ACP-like"/>
    <property type="match status" value="1"/>
</dbReference>
<dbReference type="InterPro" id="IPR020845">
    <property type="entry name" value="AMP-binding_CS"/>
</dbReference>
<comment type="caution">
    <text evidence="5">The sequence shown here is derived from an EMBL/GenBank/DDBJ whole genome shotgun (WGS) entry which is preliminary data.</text>
</comment>
<dbReference type="SUPFAM" id="SSF53474">
    <property type="entry name" value="alpha/beta-Hydrolases"/>
    <property type="match status" value="1"/>
</dbReference>
<reference evidence="5 6" key="1">
    <citation type="submission" date="2019-03" db="EMBL/GenBank/DDBJ databases">
        <title>Genomic Encyclopedia of Type Strains, Phase III (KMG-III): the genomes of soil and plant-associated and newly described type strains.</title>
        <authorList>
            <person name="Whitman W."/>
        </authorList>
    </citation>
    <scope>NUCLEOTIDE SEQUENCE [LARGE SCALE GENOMIC DNA]</scope>
    <source>
        <strain evidence="5 6">CECT 8301</strain>
    </source>
</reference>
<protein>
    <submittedName>
        <fullName evidence="5">Amino acid adenylation domain-containing protein</fullName>
    </submittedName>
</protein>
<evidence type="ECO:0000313" key="5">
    <source>
        <dbReference type="EMBL" id="TDY60951.1"/>
    </source>
</evidence>
<dbReference type="InterPro" id="IPR023213">
    <property type="entry name" value="CAT-like_dom_sf"/>
</dbReference>
<evidence type="ECO:0000259" key="4">
    <source>
        <dbReference type="PROSITE" id="PS50075"/>
    </source>
</evidence>
<dbReference type="SUPFAM" id="SSF56801">
    <property type="entry name" value="Acetyl-CoA synthetase-like"/>
    <property type="match status" value="1"/>
</dbReference>
<dbReference type="PROSITE" id="PS50075">
    <property type="entry name" value="CARRIER"/>
    <property type="match status" value="1"/>
</dbReference>
<dbReference type="InterPro" id="IPR020806">
    <property type="entry name" value="PKS_PP-bd"/>
</dbReference>
<dbReference type="SUPFAM" id="SSF47336">
    <property type="entry name" value="ACP-like"/>
    <property type="match status" value="1"/>
</dbReference>
<dbReference type="InterPro" id="IPR010071">
    <property type="entry name" value="AA_adenyl_dom"/>
</dbReference>
<dbReference type="Gene3D" id="3.30.300.30">
    <property type="match status" value="1"/>
</dbReference>
<gene>
    <name evidence="5" type="ORF">DFQ06_2958</name>
</gene>
<dbReference type="Gene3D" id="3.40.50.980">
    <property type="match status" value="2"/>
</dbReference>
<dbReference type="FunFam" id="3.40.50.980:FF:000001">
    <property type="entry name" value="Non-ribosomal peptide synthetase"/>
    <property type="match status" value="1"/>
</dbReference>
<sequence length="1324" mass="149232">MNKINNFNPFSGPELEKVIAITQSQAEIWISCNLGGIDANRAYNESISLVLEGELNHSALELALQTLVQRHEALRSVFSRDGRFMSVMKFISFEIEEHDLSQFTSEEKKQAIANYVLEDANFIFDLTKGPLIKFALIRKNEQEHELLITAHHIICDGWSFGIMLEELGELYSSYTANKTYNLPNVDDYSAYVDELIQFTGSEENIKTENYWLEQYQSSIPELTLPTDFARPKLRTFKSNRLDFSIEKDLLSKLKKIGIQSGCSFVTTLMAAFEVFLCKETGQDDIVLGLPAAGQSVTGKTQLIGHCVNLLPLRSKLNTSFSFGEYLKYRKNSVFDAYDHQQLSFGELLQKLPLQRDPSRVPLVPVVFNIDMGMTSQVNFEGLEYKVISNPRTSETFEIFLNATGTEENFTLEWSYNSALFKPSTIERMMASFKSILESIVAQPNITIGEIVKVDASQYEELNRTQAVYPQMPLHDLIKEVSKTFTKKQALKFEETEISYQELEVQVNQLSHYFVEQGVKPGDIVGVALPRSIELVVSLIALMQCGATYLPLDPNYPINRLEFMLDDSGANFLISSKAFSLSLKTNASVLLYEDVFSNLSKYASIPLSLNVSNNEVAYILYTSGSTGKPKGVSVTHKNLVNFLFSMMLKPGIKNHDKLLSITTISFDIAGLELFLPLLVGATLVIANDDTARDSRLMLRLLKQERITMLQATPTTWQMLLDAGWENPLAIKALCGGEMLPLPLAKKILSRVDELWNVYGPTETTIWSTVKQINKDDEQITIGAPIANTHIYLLNSQGLLVEAGKTGEICIAGDGVAKGYWRRPELTAEKFTSNDFDTEQQTKLYRTGDLGKLLPSGDILCLGRIDHQVKIRGHRIELGEIEEALEDESEILSSVVVVNSSRLMAFIITNEARDFSEDNMAKWKKNLSTKLPDYMVPQDFNLVTEFPKTLNGKIDRKSLLKNASEKRETTHFTAPRNKTEQIVAEIWQESLGVNSIDIFANFFELGGHSLIAVKVMVRIEKETGENYPLSSLLEHPTIAKLAKFIDSDKDISSWSSLTPIKTSGNKTPLYVIHGADHNVLIFETLSRTLDKEQPVYGLQAKGLNGIDAPHDSIKKMAAHYVAEIVESNPTGPYAIAGYSLGGIIAFEMVKILKVQNRKVSSLIMLDSYVYPTYNYEVSFKKTRVHLSYSLGQVVFVAKMMLLDKENFSRWLGIIKSKIKSSYLRIKLGREAQHKLEYPWPLELDDMHRLAVNNYQIIPEDLEIDLLKVEDNNIFYAHDTNYLGWREVAKGGVIRHVIPGNHKNMFQSPNDKALGQILQAILDRDHD</sequence>
<dbReference type="Gene3D" id="3.40.50.1820">
    <property type="entry name" value="alpha/beta hydrolase"/>
    <property type="match status" value="1"/>
</dbReference>
<proteinExistence type="predicted"/>
<dbReference type="Proteomes" id="UP000294824">
    <property type="component" value="Unassembled WGS sequence"/>
</dbReference>
<dbReference type="PROSITE" id="PS00455">
    <property type="entry name" value="AMP_BINDING"/>
    <property type="match status" value="1"/>
</dbReference>
<dbReference type="GO" id="GO:0003824">
    <property type="term" value="F:catalytic activity"/>
    <property type="evidence" value="ECO:0007669"/>
    <property type="project" value="InterPro"/>
</dbReference>
<dbReference type="PANTHER" id="PTHR45527">
    <property type="entry name" value="NONRIBOSOMAL PEPTIDE SYNTHETASE"/>
    <property type="match status" value="1"/>
</dbReference>
<evidence type="ECO:0000313" key="6">
    <source>
        <dbReference type="Proteomes" id="UP000294824"/>
    </source>
</evidence>
<dbReference type="InterPro" id="IPR001031">
    <property type="entry name" value="Thioesterase"/>
</dbReference>
<dbReference type="EMBL" id="SORL01000010">
    <property type="protein sequence ID" value="TDY60951.1"/>
    <property type="molecule type" value="Genomic_DNA"/>
</dbReference>
<dbReference type="Pfam" id="PF00668">
    <property type="entry name" value="Condensation"/>
    <property type="match status" value="1"/>
</dbReference>
<dbReference type="InterPro" id="IPR000873">
    <property type="entry name" value="AMP-dep_synth/lig_dom"/>
</dbReference>
<evidence type="ECO:0000256" key="2">
    <source>
        <dbReference type="ARBA" id="ARBA00022450"/>
    </source>
</evidence>
<dbReference type="Pfam" id="PF00975">
    <property type="entry name" value="Thioesterase"/>
    <property type="match status" value="1"/>
</dbReference>
<dbReference type="GO" id="GO:0043041">
    <property type="term" value="P:amino acid activation for nonribosomal peptide biosynthetic process"/>
    <property type="evidence" value="ECO:0007669"/>
    <property type="project" value="TreeGrafter"/>
</dbReference>
<dbReference type="GO" id="GO:0005737">
    <property type="term" value="C:cytoplasm"/>
    <property type="evidence" value="ECO:0007669"/>
    <property type="project" value="TreeGrafter"/>
</dbReference>
<dbReference type="SUPFAM" id="SSF52777">
    <property type="entry name" value="CoA-dependent acyltransferases"/>
    <property type="match status" value="2"/>
</dbReference>
<name>A0A4V3HGD2_9FLAO</name>
<dbReference type="Gene3D" id="2.30.38.10">
    <property type="entry name" value="Luciferase, Domain 3"/>
    <property type="match status" value="1"/>
</dbReference>
<keyword evidence="2" id="KW-0596">Phosphopantetheine</keyword>
<evidence type="ECO:0000256" key="3">
    <source>
        <dbReference type="ARBA" id="ARBA00022553"/>
    </source>
</evidence>
<dbReference type="Pfam" id="PF00501">
    <property type="entry name" value="AMP-binding"/>
    <property type="match status" value="1"/>
</dbReference>
<evidence type="ECO:0000256" key="1">
    <source>
        <dbReference type="ARBA" id="ARBA00001957"/>
    </source>
</evidence>
<feature type="domain" description="Carrier" evidence="4">
    <location>
        <begin position="972"/>
        <end position="1047"/>
    </location>
</feature>
<dbReference type="InterPro" id="IPR045851">
    <property type="entry name" value="AMP-bd_C_sf"/>
</dbReference>
<dbReference type="InterPro" id="IPR036736">
    <property type="entry name" value="ACP-like_sf"/>
</dbReference>
<organism evidence="5 6">
    <name type="scientific">Algibacter lectus</name>
    <dbReference type="NCBI Taxonomy" id="221126"/>
    <lineage>
        <taxon>Bacteria</taxon>
        <taxon>Pseudomonadati</taxon>
        <taxon>Bacteroidota</taxon>
        <taxon>Flavobacteriia</taxon>
        <taxon>Flavobacteriales</taxon>
        <taxon>Flavobacteriaceae</taxon>
        <taxon>Algibacter</taxon>
    </lineage>
</organism>
<accession>A0A4V3HGD2</accession>
<dbReference type="Pfam" id="PF00550">
    <property type="entry name" value="PP-binding"/>
    <property type="match status" value="1"/>
</dbReference>
<dbReference type="GO" id="GO:0031177">
    <property type="term" value="F:phosphopantetheine binding"/>
    <property type="evidence" value="ECO:0007669"/>
    <property type="project" value="InterPro"/>
</dbReference>
<dbReference type="Gene3D" id="3.30.559.30">
    <property type="entry name" value="Nonribosomal peptide synthetase, condensation domain"/>
    <property type="match status" value="1"/>
</dbReference>
<dbReference type="GO" id="GO:0044550">
    <property type="term" value="P:secondary metabolite biosynthetic process"/>
    <property type="evidence" value="ECO:0007669"/>
    <property type="project" value="TreeGrafter"/>
</dbReference>
<dbReference type="FunFam" id="1.10.1200.10:FF:000005">
    <property type="entry name" value="Nonribosomal peptide synthetase 1"/>
    <property type="match status" value="1"/>
</dbReference>